<dbReference type="STRING" id="263852.SAMN02745116_02594"/>
<gene>
    <name evidence="2" type="ORF">SAMN02745116_02594</name>
</gene>
<organism evidence="2 3">
    <name type="scientific">Pilibacter termitis</name>
    <dbReference type="NCBI Taxonomy" id="263852"/>
    <lineage>
        <taxon>Bacteria</taxon>
        <taxon>Bacillati</taxon>
        <taxon>Bacillota</taxon>
        <taxon>Bacilli</taxon>
        <taxon>Lactobacillales</taxon>
        <taxon>Enterococcaceae</taxon>
        <taxon>Pilibacter</taxon>
    </lineage>
</organism>
<accession>A0A1T4RGZ2</accession>
<evidence type="ECO:0000313" key="3">
    <source>
        <dbReference type="Proteomes" id="UP000190328"/>
    </source>
</evidence>
<keyword evidence="3" id="KW-1185">Reference proteome</keyword>
<reference evidence="2 3" key="1">
    <citation type="submission" date="2017-02" db="EMBL/GenBank/DDBJ databases">
        <authorList>
            <person name="Peterson S.W."/>
        </authorList>
    </citation>
    <scope>NUCLEOTIDE SEQUENCE [LARGE SCALE GENOMIC DNA]</scope>
    <source>
        <strain evidence="2 3">ATCC BAA-1030</strain>
    </source>
</reference>
<dbReference type="Proteomes" id="UP000190328">
    <property type="component" value="Unassembled WGS sequence"/>
</dbReference>
<evidence type="ECO:0000313" key="2">
    <source>
        <dbReference type="EMBL" id="SKA15076.1"/>
    </source>
</evidence>
<feature type="compositionally biased region" description="Polar residues" evidence="1">
    <location>
        <begin position="66"/>
        <end position="79"/>
    </location>
</feature>
<evidence type="ECO:0000256" key="1">
    <source>
        <dbReference type="SAM" id="MobiDB-lite"/>
    </source>
</evidence>
<dbReference type="AlphaFoldDB" id="A0A1T4RGZ2"/>
<dbReference type="EMBL" id="FUXI01000049">
    <property type="protein sequence ID" value="SKA15076.1"/>
    <property type="molecule type" value="Genomic_DNA"/>
</dbReference>
<dbReference type="RefSeq" id="WP_078808481.1">
    <property type="nucleotide sequence ID" value="NZ_FUXI01000049.1"/>
</dbReference>
<name>A0A1T4RGZ2_9ENTE</name>
<protein>
    <submittedName>
        <fullName evidence="2">Uncharacterized protein</fullName>
    </submittedName>
</protein>
<proteinExistence type="predicted"/>
<sequence>MNKRVKGMMLLEAVISAGLCLVLASIFLMQMIELNKGVMRLERKMSFLQSAREGRELLNKQKKSAITHNQVQTRKMTNQNEEKIESKNGEFEISVTFIGEK</sequence>
<feature type="region of interest" description="Disordered" evidence="1">
    <location>
        <begin position="59"/>
        <end position="85"/>
    </location>
</feature>